<proteinExistence type="predicted"/>
<organism evidence="1 2">
    <name type="scientific">Trema orientale</name>
    <name type="common">Charcoal tree</name>
    <name type="synonym">Celtis orientalis</name>
    <dbReference type="NCBI Taxonomy" id="63057"/>
    <lineage>
        <taxon>Eukaryota</taxon>
        <taxon>Viridiplantae</taxon>
        <taxon>Streptophyta</taxon>
        <taxon>Embryophyta</taxon>
        <taxon>Tracheophyta</taxon>
        <taxon>Spermatophyta</taxon>
        <taxon>Magnoliopsida</taxon>
        <taxon>eudicotyledons</taxon>
        <taxon>Gunneridae</taxon>
        <taxon>Pentapetalae</taxon>
        <taxon>rosids</taxon>
        <taxon>fabids</taxon>
        <taxon>Rosales</taxon>
        <taxon>Cannabaceae</taxon>
        <taxon>Trema</taxon>
    </lineage>
</organism>
<sequence>MGILVPTTSSYVHLLEILYEALGLKPESHTLQIRYIFELGISPVNIVRDRSLEVYFELKKNEDKTNFSLCFDIIREPMTTLDSEEANPDPVEVRGHDFMTSAFVGDCGSGGLEDIS</sequence>
<reference evidence="2" key="1">
    <citation type="submission" date="2016-06" db="EMBL/GenBank/DDBJ databases">
        <title>Parallel loss of symbiosis genes in relatives of nitrogen-fixing non-legume Parasponia.</title>
        <authorList>
            <person name="Van Velzen R."/>
            <person name="Holmer R."/>
            <person name="Bu F."/>
            <person name="Rutten L."/>
            <person name="Van Zeijl A."/>
            <person name="Liu W."/>
            <person name="Santuari L."/>
            <person name="Cao Q."/>
            <person name="Sharma T."/>
            <person name="Shen D."/>
            <person name="Roswanjaya Y."/>
            <person name="Wardhani T."/>
            <person name="Kalhor M.S."/>
            <person name="Jansen J."/>
            <person name="Van den Hoogen J."/>
            <person name="Gungor B."/>
            <person name="Hartog M."/>
            <person name="Hontelez J."/>
            <person name="Verver J."/>
            <person name="Yang W.-C."/>
            <person name="Schijlen E."/>
            <person name="Repin R."/>
            <person name="Schilthuizen M."/>
            <person name="Schranz E."/>
            <person name="Heidstra R."/>
            <person name="Miyata K."/>
            <person name="Fedorova E."/>
            <person name="Kohlen W."/>
            <person name="Bisseling T."/>
            <person name="Smit S."/>
            <person name="Geurts R."/>
        </authorList>
    </citation>
    <scope>NUCLEOTIDE SEQUENCE [LARGE SCALE GENOMIC DNA]</scope>
    <source>
        <strain evidence="2">cv. RG33-2</strain>
    </source>
</reference>
<dbReference type="InParanoid" id="A0A2P5EFT4"/>
<comment type="caution">
    <text evidence="1">The sequence shown here is derived from an EMBL/GenBank/DDBJ whole genome shotgun (WGS) entry which is preliminary data.</text>
</comment>
<protein>
    <submittedName>
        <fullName evidence="1">Uncharacterized protein</fullName>
    </submittedName>
</protein>
<dbReference type="Proteomes" id="UP000237000">
    <property type="component" value="Unassembled WGS sequence"/>
</dbReference>
<evidence type="ECO:0000313" key="1">
    <source>
        <dbReference type="EMBL" id="PON84405.1"/>
    </source>
</evidence>
<keyword evidence="2" id="KW-1185">Reference proteome</keyword>
<evidence type="ECO:0000313" key="2">
    <source>
        <dbReference type="Proteomes" id="UP000237000"/>
    </source>
</evidence>
<gene>
    <name evidence="1" type="ORF">TorRG33x02_197380</name>
</gene>
<name>A0A2P5EFT4_TREOI</name>
<dbReference type="EMBL" id="JXTC01000162">
    <property type="protein sequence ID" value="PON84405.1"/>
    <property type="molecule type" value="Genomic_DNA"/>
</dbReference>
<dbReference type="AlphaFoldDB" id="A0A2P5EFT4"/>
<accession>A0A2P5EFT4</accession>